<name>A0A511MZ29_DEIC1</name>
<protein>
    <submittedName>
        <fullName evidence="2">Uncharacterized protein</fullName>
    </submittedName>
</protein>
<proteinExistence type="predicted"/>
<comment type="caution">
    <text evidence="2">The sequence shown here is derived from an EMBL/GenBank/DDBJ whole genome shotgun (WGS) entry which is preliminary data.</text>
</comment>
<dbReference type="OrthoDB" id="73627at2"/>
<evidence type="ECO:0000256" key="1">
    <source>
        <dbReference type="SAM" id="Phobius"/>
    </source>
</evidence>
<reference evidence="2 3" key="1">
    <citation type="submission" date="2019-07" db="EMBL/GenBank/DDBJ databases">
        <title>Whole genome shotgun sequence of Deinococcus cellulosilyticus NBRC 106333.</title>
        <authorList>
            <person name="Hosoyama A."/>
            <person name="Uohara A."/>
            <person name="Ohji S."/>
            <person name="Ichikawa N."/>
        </authorList>
    </citation>
    <scope>NUCLEOTIDE SEQUENCE [LARGE SCALE GENOMIC DNA]</scope>
    <source>
        <strain evidence="2 3">NBRC 106333</strain>
    </source>
</reference>
<keyword evidence="1" id="KW-1133">Transmembrane helix</keyword>
<dbReference type="Proteomes" id="UP000321306">
    <property type="component" value="Unassembled WGS sequence"/>
</dbReference>
<feature type="transmembrane region" description="Helical" evidence="1">
    <location>
        <begin position="12"/>
        <end position="28"/>
    </location>
</feature>
<evidence type="ECO:0000313" key="2">
    <source>
        <dbReference type="EMBL" id="GEM45802.1"/>
    </source>
</evidence>
<evidence type="ECO:0000313" key="3">
    <source>
        <dbReference type="Proteomes" id="UP000321306"/>
    </source>
</evidence>
<gene>
    <name evidence="2" type="ORF">DC3_14370</name>
</gene>
<keyword evidence="1" id="KW-0472">Membrane</keyword>
<keyword evidence="1" id="KW-0812">Transmembrane</keyword>
<keyword evidence="3" id="KW-1185">Reference proteome</keyword>
<dbReference type="RefSeq" id="WP_146883420.1">
    <property type="nucleotide sequence ID" value="NZ_BJXB01000005.1"/>
</dbReference>
<accession>A0A511MZ29</accession>
<feature type="transmembrane region" description="Helical" evidence="1">
    <location>
        <begin position="86"/>
        <end position="105"/>
    </location>
</feature>
<dbReference type="AlphaFoldDB" id="A0A511MZ29"/>
<feature type="transmembrane region" description="Helical" evidence="1">
    <location>
        <begin position="40"/>
        <end position="56"/>
    </location>
</feature>
<feature type="transmembrane region" description="Helical" evidence="1">
    <location>
        <begin position="62"/>
        <end position="79"/>
    </location>
</feature>
<organism evidence="2 3">
    <name type="scientific">Deinococcus cellulosilyticus (strain DSM 18568 / NBRC 106333 / KACC 11606 / 5516J-15)</name>
    <dbReference type="NCBI Taxonomy" id="1223518"/>
    <lineage>
        <taxon>Bacteria</taxon>
        <taxon>Thermotogati</taxon>
        <taxon>Deinococcota</taxon>
        <taxon>Deinococci</taxon>
        <taxon>Deinococcales</taxon>
        <taxon>Deinococcaceae</taxon>
        <taxon>Deinococcus</taxon>
    </lineage>
</organism>
<sequence>MEALYNTHKYFGEFLQIVPLILVVWYALRNKTPFQRIAPILLDINVLLGALVLFINKIPVSVWHPVLMVIALGIGHAVAKKDNKTVVIVAWIINLLLIVGGIILAKRGVGPIINFNA</sequence>
<dbReference type="EMBL" id="BJXB01000005">
    <property type="protein sequence ID" value="GEM45802.1"/>
    <property type="molecule type" value="Genomic_DNA"/>
</dbReference>